<gene>
    <name evidence="8" type="ORF">H9Y04_43720</name>
</gene>
<comment type="caution">
    <text evidence="8">The sequence shown here is derived from an EMBL/GenBank/DDBJ whole genome shotgun (WGS) entry which is preliminary data.</text>
</comment>
<dbReference type="Pfam" id="PF01120">
    <property type="entry name" value="Alpha_L_fucos"/>
    <property type="match status" value="1"/>
</dbReference>
<evidence type="ECO:0000256" key="4">
    <source>
        <dbReference type="ARBA" id="ARBA00022729"/>
    </source>
</evidence>
<dbReference type="Gene3D" id="3.20.20.80">
    <property type="entry name" value="Glycosidases"/>
    <property type="match status" value="1"/>
</dbReference>
<evidence type="ECO:0000313" key="9">
    <source>
        <dbReference type="Proteomes" id="UP000642284"/>
    </source>
</evidence>
<comment type="function">
    <text evidence="1">Alpha-L-fucosidase is responsible for hydrolyzing the alpha-1,6-linked fucose joined to the reducing-end N-acetylglucosamine of the carbohydrate moieties of glycoproteins.</text>
</comment>
<evidence type="ECO:0000256" key="6">
    <source>
        <dbReference type="ARBA" id="ARBA00023295"/>
    </source>
</evidence>
<keyword evidence="6" id="KW-0326">Glycosidase</keyword>
<sequence length="425" mass="47207">MTMQPWFTDAKLGIFIHWGIYAVDGTAESWAFYDGDVPYDQYMAQRHGFTAAKFEADAWADLIARSGAKYVVLTAKHHDGVSLWDTAANDLSTVKSTPAARDLVAEYTTALRKKGLKVGLYYSHVDWSHPDYASLRHHDPTREWMTDNPFSMPAEGAEDPAAWERFLTFHRAQIGELLTGFRPDLLWFDGQWERSERQWRMKELREEILAQCPETVLNARMHGYGDYSTPEQGVPVEPPVGPWELCLTVGDAWGYRPGDIHPKSVRQLVRYFTETIGMGGNLLLDIGPREDGTIPQPQADRLLGLGEWIARHTDAVYGSAAGLPLGHHYGPSTLSADCRTLYLMCLDAPREFVAVRGLRSAVKKISVLGTGTELGHRVIGGFPSHGVPGVLHIDAPTAADQDEYATVIAVELEGELDLYRGVGQG</sequence>
<comment type="similarity">
    <text evidence="2">Belongs to the glycosyl hydrolase 29 family.</text>
</comment>
<protein>
    <recommendedName>
        <fullName evidence="3">alpha-L-fucosidase</fullName>
        <ecNumber evidence="3">3.2.1.51</ecNumber>
    </recommendedName>
</protein>
<dbReference type="InterPro" id="IPR016286">
    <property type="entry name" value="FUC_metazoa-typ"/>
</dbReference>
<dbReference type="PANTHER" id="PTHR10030:SF37">
    <property type="entry name" value="ALPHA-L-FUCOSIDASE-RELATED"/>
    <property type="match status" value="1"/>
</dbReference>
<dbReference type="RefSeq" id="WP_187819841.1">
    <property type="nucleotide sequence ID" value="NZ_JACTVJ010000042.1"/>
</dbReference>
<dbReference type="Proteomes" id="UP000642284">
    <property type="component" value="Unassembled WGS sequence"/>
</dbReference>
<dbReference type="PIRSF" id="PIRSF001092">
    <property type="entry name" value="Alpha-L-fucosidase"/>
    <property type="match status" value="1"/>
</dbReference>
<dbReference type="EMBL" id="JACTVJ010000042">
    <property type="protein sequence ID" value="MBC9719437.1"/>
    <property type="molecule type" value="Genomic_DNA"/>
</dbReference>
<name>A0ABR7SVA7_9ACTN</name>
<keyword evidence="9" id="KW-1185">Reference proteome</keyword>
<evidence type="ECO:0000256" key="1">
    <source>
        <dbReference type="ARBA" id="ARBA00004071"/>
    </source>
</evidence>
<dbReference type="EC" id="3.2.1.51" evidence="3"/>
<evidence type="ECO:0000259" key="7">
    <source>
        <dbReference type="Pfam" id="PF01120"/>
    </source>
</evidence>
<evidence type="ECO:0000256" key="3">
    <source>
        <dbReference type="ARBA" id="ARBA00012662"/>
    </source>
</evidence>
<dbReference type="PRINTS" id="PR00741">
    <property type="entry name" value="GLHYDRLASE29"/>
</dbReference>
<evidence type="ECO:0000313" key="8">
    <source>
        <dbReference type="EMBL" id="MBC9719437.1"/>
    </source>
</evidence>
<organism evidence="8 9">
    <name type="scientific">Streptomyces polyasparticus</name>
    <dbReference type="NCBI Taxonomy" id="2767826"/>
    <lineage>
        <taxon>Bacteria</taxon>
        <taxon>Bacillati</taxon>
        <taxon>Actinomycetota</taxon>
        <taxon>Actinomycetes</taxon>
        <taxon>Kitasatosporales</taxon>
        <taxon>Streptomycetaceae</taxon>
        <taxon>Streptomyces</taxon>
    </lineage>
</organism>
<dbReference type="SUPFAM" id="SSF51445">
    <property type="entry name" value="(Trans)glycosidases"/>
    <property type="match status" value="1"/>
</dbReference>
<dbReference type="PANTHER" id="PTHR10030">
    <property type="entry name" value="ALPHA-L-FUCOSIDASE"/>
    <property type="match status" value="1"/>
</dbReference>
<feature type="domain" description="Glycoside hydrolase family 29 N-terminal" evidence="7">
    <location>
        <begin position="3"/>
        <end position="312"/>
    </location>
</feature>
<keyword evidence="5" id="KW-0378">Hydrolase</keyword>
<dbReference type="SMART" id="SM00812">
    <property type="entry name" value="Alpha_L_fucos"/>
    <property type="match status" value="1"/>
</dbReference>
<reference evidence="8 9" key="1">
    <citation type="submission" date="2020-08" db="EMBL/GenBank/DDBJ databases">
        <title>Genemic of Streptomyces polyaspartic.</title>
        <authorList>
            <person name="Liu W."/>
        </authorList>
    </citation>
    <scope>NUCLEOTIDE SEQUENCE [LARGE SCALE GENOMIC DNA]</scope>
    <source>
        <strain evidence="8 9">TRM66268-LWL</strain>
    </source>
</reference>
<accession>A0ABR7SVA7</accession>
<keyword evidence="4" id="KW-0732">Signal</keyword>
<evidence type="ECO:0000256" key="2">
    <source>
        <dbReference type="ARBA" id="ARBA00007951"/>
    </source>
</evidence>
<dbReference type="InterPro" id="IPR017853">
    <property type="entry name" value="GH"/>
</dbReference>
<evidence type="ECO:0000256" key="5">
    <source>
        <dbReference type="ARBA" id="ARBA00022801"/>
    </source>
</evidence>
<proteinExistence type="inferred from homology"/>
<dbReference type="InterPro" id="IPR000933">
    <property type="entry name" value="Glyco_hydro_29"/>
</dbReference>
<dbReference type="InterPro" id="IPR057739">
    <property type="entry name" value="Glyco_hydro_29_N"/>
</dbReference>